<dbReference type="Proteomes" id="UP000031980">
    <property type="component" value="Unassembled WGS sequence"/>
</dbReference>
<evidence type="ECO:0000313" key="6">
    <source>
        <dbReference type="Proteomes" id="UP000031937"/>
    </source>
</evidence>
<dbReference type="EMBL" id="JPIU01000012">
    <property type="protein sequence ID" value="KIO47616.1"/>
    <property type="molecule type" value="Genomic_DNA"/>
</dbReference>
<keyword evidence="2" id="KW-0732">Signal</keyword>
<dbReference type="InterPro" id="IPR038143">
    <property type="entry name" value="NigD-like_C_dom_sf"/>
</dbReference>
<feature type="region of interest" description="Disordered" evidence="1">
    <location>
        <begin position="248"/>
        <end position="288"/>
    </location>
</feature>
<feature type="domain" description="NigD-like C-terminal" evidence="3">
    <location>
        <begin position="127"/>
        <end position="241"/>
    </location>
</feature>
<dbReference type="Gene3D" id="2.60.40.2370">
    <property type="entry name" value="NigD-like, C-terminal beta sandwich domain"/>
    <property type="match status" value="1"/>
</dbReference>
<dbReference type="Gene3D" id="2.40.50.500">
    <property type="entry name" value="NigD-like N-terminal OB domain"/>
    <property type="match status" value="1"/>
</dbReference>
<feature type="signal peptide" evidence="2">
    <location>
        <begin position="1"/>
        <end position="23"/>
    </location>
</feature>
<evidence type="ECO:0000259" key="3">
    <source>
        <dbReference type="Pfam" id="PF17415"/>
    </source>
</evidence>
<reference evidence="5 7" key="1">
    <citation type="submission" date="2014-07" db="EMBL/GenBank/DDBJ databases">
        <title>Porphyromonadaceae bacterium OUH 308042 = ATCC BAA-2681 = DSM 28342 draft genome.</title>
        <authorList>
            <person name="Sydenham T.V."/>
            <person name="Hasman H."/>
            <person name="Justensen U.S."/>
        </authorList>
    </citation>
    <scope>NUCLEOTIDE SEQUENCE [LARGE SCALE GENOMIC DNA]</scope>
    <source>
        <strain evidence="5 7">OUH 308042</strain>
    </source>
</reference>
<feature type="compositionally biased region" description="Polar residues" evidence="1">
    <location>
        <begin position="248"/>
        <end position="259"/>
    </location>
</feature>
<proteinExistence type="predicted"/>
<gene>
    <name evidence="5" type="ORF">BA92_00180</name>
    <name evidence="4" type="ORF">IE90_09235</name>
</gene>
<accession>A0A0C3RJ27</accession>
<feature type="chain" id="PRO_5002168932" description="NigD-like C-terminal domain-containing protein" evidence="2">
    <location>
        <begin position="24"/>
        <end position="288"/>
    </location>
</feature>
<evidence type="ECO:0000313" key="5">
    <source>
        <dbReference type="EMBL" id="KIO47616.1"/>
    </source>
</evidence>
<reference evidence="4 6" key="2">
    <citation type="submission" date="2014-07" db="EMBL/GenBank/DDBJ databases">
        <title>Porphyromonadaceae bacterium OUH 334697 = ATCC BAA-2682 = DSM 28341 draft genome.</title>
        <authorList>
            <person name="Sydenham T.V."/>
            <person name="Hasman H."/>
            <person name="Justesen U.S."/>
        </authorList>
    </citation>
    <scope>NUCLEOTIDE SEQUENCE [LARGE SCALE GENOMIC DNA]</scope>
    <source>
        <strain evidence="4 6">OUH 334697</strain>
    </source>
</reference>
<name>A0A0C3RJ27_9PORP</name>
<dbReference type="Proteomes" id="UP000031937">
    <property type="component" value="Unassembled WGS sequence"/>
</dbReference>
<evidence type="ECO:0000313" key="4">
    <source>
        <dbReference type="EMBL" id="KIO44247.1"/>
    </source>
</evidence>
<protein>
    <recommendedName>
        <fullName evidence="3">NigD-like C-terminal domain-containing protein</fullName>
    </recommendedName>
</protein>
<sequence length="288" mass="32827">MENKTWKLALICFLAVFFFTSCDDDDEYYYVGNGNSWISYGNLEKVDNSQSKYVIRRDDGNKLILSEGVRLNGDEVKEGLRVVANYSIIGSEREETSLNGKMIYYIRLYDIDDVLCKVPVKESFIKENEAVRNDSIGNDPINITEAWFGGKYLNVEFKIPVKKGSSEKHFINLVQDDMGLHNDSVYITLRHNAYGEKPDAQNTDSYVWSYGRVSFDLTSIVPEGYNKVPVKLIWTEYKKNIPETVTKSDSGTFSLSGKETNPRAKSGLKQKENHQASPNETRISCELK</sequence>
<dbReference type="InterPro" id="IPR038179">
    <property type="entry name" value="NigD-like_N_sf"/>
</dbReference>
<comment type="caution">
    <text evidence="5">The sequence shown here is derived from an EMBL/GenBank/DDBJ whole genome shotgun (WGS) entry which is preliminary data.</text>
</comment>
<dbReference type="InterPro" id="IPR035376">
    <property type="entry name" value="NigD_C"/>
</dbReference>
<evidence type="ECO:0000313" key="7">
    <source>
        <dbReference type="Proteomes" id="UP000031980"/>
    </source>
</evidence>
<evidence type="ECO:0000256" key="1">
    <source>
        <dbReference type="SAM" id="MobiDB-lite"/>
    </source>
</evidence>
<dbReference type="PROSITE" id="PS51257">
    <property type="entry name" value="PROKAR_LIPOPROTEIN"/>
    <property type="match status" value="1"/>
</dbReference>
<evidence type="ECO:0000256" key="2">
    <source>
        <dbReference type="SAM" id="SignalP"/>
    </source>
</evidence>
<organism evidence="5 7">
    <name type="scientific">Sanguibacteroides justesenii</name>
    <dbReference type="NCBI Taxonomy" id="1547597"/>
    <lineage>
        <taxon>Bacteria</taxon>
        <taxon>Pseudomonadati</taxon>
        <taxon>Bacteroidota</taxon>
        <taxon>Bacteroidia</taxon>
        <taxon>Bacteroidales</taxon>
        <taxon>Porphyromonadaceae</taxon>
        <taxon>Sanguibacteroides</taxon>
    </lineage>
</organism>
<dbReference type="AlphaFoldDB" id="A0A0C3RJ27"/>
<keyword evidence="7" id="KW-1185">Reference proteome</keyword>
<dbReference type="EMBL" id="JPIT01000030">
    <property type="protein sequence ID" value="KIO44247.1"/>
    <property type="molecule type" value="Genomic_DNA"/>
</dbReference>
<dbReference type="Pfam" id="PF17415">
    <property type="entry name" value="NigD_C"/>
    <property type="match status" value="1"/>
</dbReference>
<dbReference type="RefSeq" id="WP_041503565.1">
    <property type="nucleotide sequence ID" value="NZ_JPIT01000030.1"/>
</dbReference>